<sequence length="178" mass="19557">MMMGRASLGFYVSFSLLSFCLGCVKLYCVPWMSLREVVSKQLLRQAVLQPRLKLPAGRIISVEEGWRLARLVHEEEERTAAVASGAAADGVVEPSTVVLEDAVAKRILLLRQRGKTERNVRATVGHAQDRRAPPAAGDAVFDVHNNIAQKLLRKGSGGFSVSERRHTRKGSGKKPKRA</sequence>
<name>F9WDP6_TRYCI</name>
<evidence type="ECO:0000256" key="1">
    <source>
        <dbReference type="SAM" id="MobiDB-lite"/>
    </source>
</evidence>
<gene>
    <name evidence="2" type="ORF">TCIL3000_0_59270</name>
</gene>
<keyword evidence="3" id="KW-1185">Reference proteome</keyword>
<feature type="compositionally biased region" description="Basic residues" evidence="1">
    <location>
        <begin position="165"/>
        <end position="178"/>
    </location>
</feature>
<protein>
    <submittedName>
        <fullName evidence="2">WGS project CAEQ00000000 data, annotated contig 2387</fullName>
    </submittedName>
</protein>
<dbReference type="EMBL" id="CAEQ01001894">
    <property type="protein sequence ID" value="CCD15400.1"/>
    <property type="molecule type" value="Genomic_DNA"/>
</dbReference>
<comment type="caution">
    <text evidence="2">The sequence shown here is derived from an EMBL/GenBank/DDBJ whole genome shotgun (WGS) entry which is preliminary data.</text>
</comment>
<reference evidence="2 3" key="2">
    <citation type="journal article" date="2012" name="Proc. Natl. Acad. Sci. U.S.A.">
        <title>Antigenic diversity is generated by distinct evolutionary mechanisms in African trypanosome species.</title>
        <authorList>
            <person name="Jackson A.P."/>
            <person name="Berry A."/>
            <person name="Aslett M."/>
            <person name="Allison H.C."/>
            <person name="Burton P."/>
            <person name="Vavrova-Anderson J."/>
            <person name="Brown R."/>
            <person name="Browne H."/>
            <person name="Corton N."/>
            <person name="Hauser H."/>
            <person name="Gamble J."/>
            <person name="Gilderthorp R."/>
            <person name="Marcello L."/>
            <person name="McQuillan J."/>
            <person name="Otto T.D."/>
            <person name="Quail M.A."/>
            <person name="Sanders M.J."/>
            <person name="van Tonder A."/>
            <person name="Ginger M.L."/>
            <person name="Field M.C."/>
            <person name="Barry J.D."/>
            <person name="Hertz-Fowler C."/>
            <person name="Berriman M."/>
        </authorList>
    </citation>
    <scope>NUCLEOTIDE SEQUENCE [LARGE SCALE GENOMIC DNA]</scope>
    <source>
        <strain evidence="2 3">IL3000</strain>
    </source>
</reference>
<accession>F9WDP6</accession>
<dbReference type="AlphaFoldDB" id="F9WDP6"/>
<organism evidence="2 3">
    <name type="scientific">Trypanosoma congolense (strain IL3000)</name>
    <dbReference type="NCBI Taxonomy" id="1068625"/>
    <lineage>
        <taxon>Eukaryota</taxon>
        <taxon>Discoba</taxon>
        <taxon>Euglenozoa</taxon>
        <taxon>Kinetoplastea</taxon>
        <taxon>Metakinetoplastina</taxon>
        <taxon>Trypanosomatida</taxon>
        <taxon>Trypanosomatidae</taxon>
        <taxon>Trypanosoma</taxon>
        <taxon>Nannomonas</taxon>
    </lineage>
</organism>
<evidence type="ECO:0000313" key="3">
    <source>
        <dbReference type="Proteomes" id="UP000000702"/>
    </source>
</evidence>
<evidence type="ECO:0000313" key="2">
    <source>
        <dbReference type="EMBL" id="CCD15400.1"/>
    </source>
</evidence>
<feature type="region of interest" description="Disordered" evidence="1">
    <location>
        <begin position="154"/>
        <end position="178"/>
    </location>
</feature>
<proteinExistence type="predicted"/>
<reference evidence="3" key="1">
    <citation type="submission" date="2011-07" db="EMBL/GenBank/DDBJ databases">
        <title>Divergent evolution of antigenic variation in African trypanosomes.</title>
        <authorList>
            <person name="Jackson A.P."/>
            <person name="Berry A."/>
            <person name="Allison H.C."/>
            <person name="Burton P."/>
            <person name="Anderson J."/>
            <person name="Aslett M."/>
            <person name="Brown R."/>
            <person name="Corton N."/>
            <person name="Harris D."/>
            <person name="Hauser H."/>
            <person name="Gamble J."/>
            <person name="Gilderthorp R."/>
            <person name="McQuillan J."/>
            <person name="Quail M.A."/>
            <person name="Sanders M."/>
            <person name="Van Tonder A."/>
            <person name="Ginger M.L."/>
            <person name="Donelson J.E."/>
            <person name="Field M.C."/>
            <person name="Barry J.D."/>
            <person name="Berriman M."/>
            <person name="Hertz-Fowler C."/>
        </authorList>
    </citation>
    <scope>NUCLEOTIDE SEQUENCE [LARGE SCALE GENOMIC DNA]</scope>
    <source>
        <strain evidence="3">IL3000</strain>
    </source>
</reference>
<dbReference type="VEuPathDB" id="TriTrypDB:TcIL3000_0_59270"/>
<dbReference type="Proteomes" id="UP000000702">
    <property type="component" value="Unassembled WGS sequence"/>
</dbReference>